<proteinExistence type="predicted"/>
<keyword evidence="1" id="KW-0812">Transmembrane</keyword>
<name>A0A840YZM5_9SPHN</name>
<protein>
    <submittedName>
        <fullName evidence="2">ElaB/YqjD/DUF883 family membrane-anchored ribosome-binding protein</fullName>
    </submittedName>
</protein>
<gene>
    <name evidence="2" type="ORF">FHR23_001883</name>
</gene>
<dbReference type="AlphaFoldDB" id="A0A840YZM5"/>
<accession>A0A840YZM5</accession>
<keyword evidence="1" id="KW-1133">Transmembrane helix</keyword>
<feature type="transmembrane region" description="Helical" evidence="1">
    <location>
        <begin position="65"/>
        <end position="83"/>
    </location>
</feature>
<evidence type="ECO:0000256" key="1">
    <source>
        <dbReference type="SAM" id="Phobius"/>
    </source>
</evidence>
<organism evidence="2 3">
    <name type="scientific">Stakelama sediminis</name>
    <dbReference type="NCBI Taxonomy" id="463200"/>
    <lineage>
        <taxon>Bacteria</taxon>
        <taxon>Pseudomonadati</taxon>
        <taxon>Pseudomonadota</taxon>
        <taxon>Alphaproteobacteria</taxon>
        <taxon>Sphingomonadales</taxon>
        <taxon>Sphingomonadaceae</taxon>
        <taxon>Stakelama</taxon>
    </lineage>
</organism>
<dbReference type="EMBL" id="JACIJI010000002">
    <property type="protein sequence ID" value="MBB5718960.1"/>
    <property type="molecule type" value="Genomic_DNA"/>
</dbReference>
<evidence type="ECO:0000313" key="3">
    <source>
        <dbReference type="Proteomes" id="UP000554342"/>
    </source>
</evidence>
<comment type="caution">
    <text evidence="2">The sequence shown here is derived from an EMBL/GenBank/DDBJ whole genome shotgun (WGS) entry which is preliminary data.</text>
</comment>
<dbReference type="RefSeq" id="WP_184003124.1">
    <property type="nucleotide sequence ID" value="NZ_BAABIF010000013.1"/>
</dbReference>
<keyword evidence="3" id="KW-1185">Reference proteome</keyword>
<reference evidence="2 3" key="1">
    <citation type="submission" date="2020-08" db="EMBL/GenBank/DDBJ databases">
        <title>Genomic Encyclopedia of Type Strains, Phase IV (KMG-IV): sequencing the most valuable type-strain genomes for metagenomic binning, comparative biology and taxonomic classification.</title>
        <authorList>
            <person name="Goeker M."/>
        </authorList>
    </citation>
    <scope>NUCLEOTIDE SEQUENCE [LARGE SCALE GENOMIC DNA]</scope>
    <source>
        <strain evidence="2 3">DSM 27203</strain>
    </source>
</reference>
<evidence type="ECO:0000313" key="2">
    <source>
        <dbReference type="EMBL" id="MBB5718960.1"/>
    </source>
</evidence>
<sequence>MSDRQAVVEARHKRNLARERVVTSLDIVRARTRPGVLARKAADRAQGAMLQAGNQATDAARKRPFIALGALGLAGVILGFRMVRRHHNSRS</sequence>
<dbReference type="Proteomes" id="UP000554342">
    <property type="component" value="Unassembled WGS sequence"/>
</dbReference>
<keyword evidence="1" id="KW-0472">Membrane</keyword>